<evidence type="ECO:0000313" key="4">
    <source>
        <dbReference type="EMBL" id="CAL4801545.1"/>
    </source>
</evidence>
<keyword evidence="1" id="KW-0732">Signal</keyword>
<protein>
    <submittedName>
        <fullName evidence="4">Autophagy-related protein 18a</fullName>
    </submittedName>
</protein>
<dbReference type="AlphaFoldDB" id="A0A9P1GIC4"/>
<dbReference type="EMBL" id="CAMXCT030006235">
    <property type="protein sequence ID" value="CAL4801545.1"/>
    <property type="molecule type" value="Genomic_DNA"/>
</dbReference>
<evidence type="ECO:0000313" key="3">
    <source>
        <dbReference type="EMBL" id="CAL1167608.1"/>
    </source>
</evidence>
<organism evidence="2">
    <name type="scientific">Cladocopium goreaui</name>
    <dbReference type="NCBI Taxonomy" id="2562237"/>
    <lineage>
        <taxon>Eukaryota</taxon>
        <taxon>Sar</taxon>
        <taxon>Alveolata</taxon>
        <taxon>Dinophyceae</taxon>
        <taxon>Suessiales</taxon>
        <taxon>Symbiodiniaceae</taxon>
        <taxon>Cladocopium</taxon>
    </lineage>
</organism>
<name>A0A9P1GIC4_9DINO</name>
<proteinExistence type="predicted"/>
<gene>
    <name evidence="2" type="ORF">C1SCF055_LOCUS39148</name>
</gene>
<comment type="caution">
    <text evidence="2">The sequence shown here is derived from an EMBL/GenBank/DDBJ whole genome shotgun (WGS) entry which is preliminary data.</text>
</comment>
<evidence type="ECO:0000313" key="2">
    <source>
        <dbReference type="EMBL" id="CAI4014233.1"/>
    </source>
</evidence>
<dbReference type="EMBL" id="CAMXCT010006235">
    <property type="protein sequence ID" value="CAI4014233.1"/>
    <property type="molecule type" value="Genomic_DNA"/>
</dbReference>
<dbReference type="EMBL" id="CAMXCT020006235">
    <property type="protein sequence ID" value="CAL1167608.1"/>
    <property type="molecule type" value="Genomic_DNA"/>
</dbReference>
<evidence type="ECO:0000313" key="5">
    <source>
        <dbReference type="Proteomes" id="UP001152797"/>
    </source>
</evidence>
<feature type="chain" id="PRO_5043273094" evidence="1">
    <location>
        <begin position="20"/>
        <end position="653"/>
    </location>
</feature>
<accession>A0A9P1GIC4</accession>
<sequence length="653" mass="69875">MARACLLFVFKALLQFCGATQCESDQVANLQNIFKASKVEKEVAGRSCPPNQLNAGICPDGSCTGCTGGEVIPTTAIPGFPPGSLTCGEEACSLGDISRDFYEFKNPSDYLTCGSEAACNIFKVQNASAICCTGSGSCKESFFKLQPDPSCGGDVCCSESSCQESSFRSVRSMACLGNNACEKDTSVTLTGDLIVGAGVQAGGESTFTFINAGNHCVRTVGASVNALVQATLVVQQASNVRMLCDKTASCVEADVFLSARSCFHVTCGDFDDCQNFDVLPLDFQCFCTGDDGCDWTNDYPNTLYCYKTTTTDPDPCGNDICPGTSPVCLQSETASTAMDLFNCNLLANGPCATTSTSTPGGGVGGDPHLRTLDGRHYTLMQQGNFLLWAFSGYETEVLVQGTTKKVPVDFEIFTHYAGHASFTKGFLLVDKSQTVPRPALEVTTKDCRWHHYNMTAMVWRPVGPVAGHLKLRDFDGAQFGAFNLSESKHGPERLKLLINDKGSVRTLAQLWISCRPGHQLSVKIKMSSQKDLRFVHGELAPGRLSLATGLEGNREGTVMATDAEFAVASDWAALGGSPDAAAYFNAVDTKGPSLVLMSCTQEDKEEYAKTCRKYLGNSREALYKEVMDDCIFDLCSGGGETSAELAAEIFYAT</sequence>
<evidence type="ECO:0000256" key="1">
    <source>
        <dbReference type="SAM" id="SignalP"/>
    </source>
</evidence>
<keyword evidence="5" id="KW-1185">Reference proteome</keyword>
<reference evidence="3" key="2">
    <citation type="submission" date="2024-04" db="EMBL/GenBank/DDBJ databases">
        <authorList>
            <person name="Chen Y."/>
            <person name="Shah S."/>
            <person name="Dougan E. K."/>
            <person name="Thang M."/>
            <person name="Chan C."/>
        </authorList>
    </citation>
    <scope>NUCLEOTIDE SEQUENCE [LARGE SCALE GENOMIC DNA]</scope>
</reference>
<feature type="signal peptide" evidence="1">
    <location>
        <begin position="1"/>
        <end position="19"/>
    </location>
</feature>
<reference evidence="2" key="1">
    <citation type="submission" date="2022-10" db="EMBL/GenBank/DDBJ databases">
        <authorList>
            <person name="Chen Y."/>
            <person name="Dougan E. K."/>
            <person name="Chan C."/>
            <person name="Rhodes N."/>
            <person name="Thang M."/>
        </authorList>
    </citation>
    <scope>NUCLEOTIDE SEQUENCE</scope>
</reference>
<dbReference type="Proteomes" id="UP001152797">
    <property type="component" value="Unassembled WGS sequence"/>
</dbReference>